<dbReference type="InterPro" id="IPR011990">
    <property type="entry name" value="TPR-like_helical_dom_sf"/>
</dbReference>
<dbReference type="Gene3D" id="3.40.50.300">
    <property type="entry name" value="P-loop containing nucleotide triphosphate hydrolases"/>
    <property type="match status" value="1"/>
</dbReference>
<dbReference type="PANTHER" id="PTHR47691">
    <property type="entry name" value="REGULATOR-RELATED"/>
    <property type="match status" value="1"/>
</dbReference>
<dbReference type="InterPro" id="IPR027417">
    <property type="entry name" value="P-loop_NTPase"/>
</dbReference>
<accession>A0ABS5KNC6</accession>
<organism evidence="1 2">
    <name type="scientific">Catenulispora pinistramenti</name>
    <dbReference type="NCBI Taxonomy" id="2705254"/>
    <lineage>
        <taxon>Bacteria</taxon>
        <taxon>Bacillati</taxon>
        <taxon>Actinomycetota</taxon>
        <taxon>Actinomycetes</taxon>
        <taxon>Catenulisporales</taxon>
        <taxon>Catenulisporaceae</taxon>
        <taxon>Catenulispora</taxon>
    </lineage>
</organism>
<dbReference type="Gene3D" id="1.25.40.10">
    <property type="entry name" value="Tetratricopeptide repeat domain"/>
    <property type="match status" value="1"/>
</dbReference>
<dbReference type="EMBL" id="JAAFYZ010000030">
    <property type="protein sequence ID" value="MBS2547563.1"/>
    <property type="molecule type" value="Genomic_DNA"/>
</dbReference>
<sequence>MSGSADPGGRPDPEAAVDLAGYIEHLNQLRLWAGSPSVRSLAKRVGPLLRPPRAVSHTTVAEVFQTRRRRLDLDLVIAIVRALGADEATVRRWRAAYLRVHRDSKAVGPTAVLRQLPVDLATFIGREKELAALTAGADQDSDTVVISAVEGMAGIGKTQLALHAAHSLVQAGRYADVQLYANLRGFDPDHEPSDPAAILDAFLRQLEVSAAHVPAGLDERAAMFRDRVHGRQALLLLDNAADVDQVRPLLPASPTCLVLITSRRSLAALEGARSVILDVLDPGEAVELLARVVGGERVGAEPEAAERLAELCGGLPLAVSLVAARLRSRPVWTLRYLADRLGKGLNEIAAGSRGLARVFDLSYQGLPAAAQRVFRLLGVHPALDFTAVSVTALAGVDRGEAERILESLQDERLVQQKVPDRYELHDLLCVYAAERAAAELSEQERSEAVTAVFTWYVAAMLAAGRTVNLSQPLPFPAAEPRGHGMRFRDSRQAIAWYDRERPNLLRILSAAAASAHDRVVVLLTLGMIRIEDVARNWRESERLLRAALPHARRCGVPGAEAQVLQRLGFTLWSDNRSDEAIAPLEEALALTSEYDDLVTGQQVLNCLAMAYTGVGDHERGLEVALQALALRDRDEVRLAQRSFNVFNTVAICFHNLGRPAEALTHVISSIDAARAEDDAMYVAMGLHNLGFTYSVLERYAEAVTAFEESVTMARDLGNRYLHADSLNGIARIRHAEGRIPEAQESHRRALAVFDDLPPAEAARYRRQLDVSPLRYPQ</sequence>
<dbReference type="Proteomes" id="UP000730482">
    <property type="component" value="Unassembled WGS sequence"/>
</dbReference>
<proteinExistence type="predicted"/>
<keyword evidence="2" id="KW-1185">Reference proteome</keyword>
<reference evidence="1 2" key="1">
    <citation type="submission" date="2020-02" db="EMBL/GenBank/DDBJ databases">
        <title>Acidophilic actinobacteria isolated from forest soil.</title>
        <authorList>
            <person name="Golinska P."/>
        </authorList>
    </citation>
    <scope>NUCLEOTIDE SEQUENCE [LARGE SCALE GENOMIC DNA]</scope>
    <source>
        <strain evidence="1 2">NL8</strain>
    </source>
</reference>
<evidence type="ECO:0000313" key="1">
    <source>
        <dbReference type="EMBL" id="MBS2547563.1"/>
    </source>
</evidence>
<dbReference type="PANTHER" id="PTHR47691:SF3">
    <property type="entry name" value="HTH-TYPE TRANSCRIPTIONAL REGULATOR RV0890C-RELATED"/>
    <property type="match status" value="1"/>
</dbReference>
<dbReference type="PRINTS" id="PR00364">
    <property type="entry name" value="DISEASERSIST"/>
</dbReference>
<comment type="caution">
    <text evidence="1">The sequence shown here is derived from an EMBL/GenBank/DDBJ whole genome shotgun (WGS) entry which is preliminary data.</text>
</comment>
<protein>
    <submittedName>
        <fullName evidence="1">Tetratricopeptide repeat protein</fullName>
    </submittedName>
</protein>
<dbReference type="SUPFAM" id="SSF48452">
    <property type="entry name" value="TPR-like"/>
    <property type="match status" value="2"/>
</dbReference>
<dbReference type="SMART" id="SM00028">
    <property type="entry name" value="TPR"/>
    <property type="match status" value="5"/>
</dbReference>
<gene>
    <name evidence="1" type="ORF">KGQ19_11840</name>
</gene>
<dbReference type="InterPro" id="IPR019734">
    <property type="entry name" value="TPR_rpt"/>
</dbReference>
<name>A0ABS5KNC6_9ACTN</name>
<dbReference type="InterPro" id="IPR042197">
    <property type="entry name" value="Apaf_helical"/>
</dbReference>
<dbReference type="Gene3D" id="1.10.8.430">
    <property type="entry name" value="Helical domain of apoptotic protease-activating factors"/>
    <property type="match status" value="1"/>
</dbReference>
<dbReference type="RefSeq" id="WP_212009146.1">
    <property type="nucleotide sequence ID" value="NZ_JAAFYZ010000030.1"/>
</dbReference>
<evidence type="ECO:0000313" key="2">
    <source>
        <dbReference type="Proteomes" id="UP000730482"/>
    </source>
</evidence>
<dbReference type="SUPFAM" id="SSF52540">
    <property type="entry name" value="P-loop containing nucleoside triphosphate hydrolases"/>
    <property type="match status" value="1"/>
</dbReference>
<dbReference type="Pfam" id="PF13424">
    <property type="entry name" value="TPR_12"/>
    <property type="match status" value="1"/>
</dbReference>